<comment type="caution">
    <text evidence="1">The sequence shown here is derived from an EMBL/GenBank/DDBJ whole genome shotgun (WGS) entry which is preliminary data.</text>
</comment>
<evidence type="ECO:0000313" key="1">
    <source>
        <dbReference type="EMBL" id="KKM15102.1"/>
    </source>
</evidence>
<proteinExistence type="predicted"/>
<reference evidence="1" key="1">
    <citation type="journal article" date="2015" name="Nature">
        <title>Complex archaea that bridge the gap between prokaryotes and eukaryotes.</title>
        <authorList>
            <person name="Spang A."/>
            <person name="Saw J.H."/>
            <person name="Jorgensen S.L."/>
            <person name="Zaremba-Niedzwiedzka K."/>
            <person name="Martijn J."/>
            <person name="Lind A.E."/>
            <person name="van Eijk R."/>
            <person name="Schleper C."/>
            <person name="Guy L."/>
            <person name="Ettema T.J."/>
        </authorList>
    </citation>
    <scope>NUCLEOTIDE SEQUENCE</scope>
</reference>
<sequence length="110" mass="12477">MTYLVKNKPIRLGEEVFKAGDTMTKDDFKEVPSRIRVRRIKSLVNLGRLIEVPGEPKKQCIALTASGDRCKMDALDDSLYCGRKAHKIQEEKILGKKVENGSKRTQKRSS</sequence>
<gene>
    <name evidence="1" type="ORF">LCGC14_1699460</name>
</gene>
<organism evidence="1">
    <name type="scientific">marine sediment metagenome</name>
    <dbReference type="NCBI Taxonomy" id="412755"/>
    <lineage>
        <taxon>unclassified sequences</taxon>
        <taxon>metagenomes</taxon>
        <taxon>ecological metagenomes</taxon>
    </lineage>
</organism>
<dbReference type="EMBL" id="LAZR01014990">
    <property type="protein sequence ID" value="KKM15102.1"/>
    <property type="molecule type" value="Genomic_DNA"/>
</dbReference>
<accession>A0A0F9HJ11</accession>
<name>A0A0F9HJ11_9ZZZZ</name>
<dbReference type="AlphaFoldDB" id="A0A0F9HJ11"/>
<protein>
    <submittedName>
        <fullName evidence="1">Uncharacterized protein</fullName>
    </submittedName>
</protein>